<comment type="caution">
    <text evidence="4">The sequence shown here is derived from an EMBL/GenBank/DDBJ whole genome shotgun (WGS) entry which is preliminary data.</text>
</comment>
<gene>
    <name evidence="4" type="primary">arnB</name>
    <name evidence="4" type="ORF">SPSYN_00837</name>
</gene>
<dbReference type="Gene3D" id="3.90.1150.10">
    <property type="entry name" value="Aspartate Aminotransferase, domain 1"/>
    <property type="match status" value="1"/>
</dbReference>
<dbReference type="PANTHER" id="PTHR30244:SF34">
    <property type="entry name" value="DTDP-4-AMINO-4,6-DIDEOXYGALACTOSE TRANSAMINASE"/>
    <property type="match status" value="1"/>
</dbReference>
<dbReference type="PANTHER" id="PTHR30244">
    <property type="entry name" value="TRANSAMINASE"/>
    <property type="match status" value="1"/>
</dbReference>
<dbReference type="Pfam" id="PF01041">
    <property type="entry name" value="DegT_DnrJ_EryC1"/>
    <property type="match status" value="1"/>
</dbReference>
<feature type="active site" description="Proton acceptor" evidence="1">
    <location>
        <position position="196"/>
    </location>
</feature>
<evidence type="ECO:0000313" key="4">
    <source>
        <dbReference type="EMBL" id="KAF1086099.1"/>
    </source>
</evidence>
<dbReference type="RefSeq" id="WP_161821234.1">
    <property type="nucleotide sequence ID" value="NZ_LSRS01000002.1"/>
</dbReference>
<dbReference type="CDD" id="cd00616">
    <property type="entry name" value="AHBA_syn"/>
    <property type="match status" value="1"/>
</dbReference>
<name>A0A9D3AZN7_9FIRM</name>
<dbReference type="InterPro" id="IPR015422">
    <property type="entry name" value="PyrdxlP-dep_Trfase_small"/>
</dbReference>
<keyword evidence="2 3" id="KW-0663">Pyridoxal phosphate</keyword>
<evidence type="ECO:0000256" key="3">
    <source>
        <dbReference type="RuleBase" id="RU004508"/>
    </source>
</evidence>
<protein>
    <submittedName>
        <fullName evidence="4">UDP-4-amino-4-deoxy-L-arabinose--oxoglutarate aminotransferase</fullName>
        <ecNumber evidence="4">2.6.1.87</ecNumber>
    </submittedName>
</protein>
<evidence type="ECO:0000313" key="5">
    <source>
        <dbReference type="Proteomes" id="UP000798488"/>
    </source>
</evidence>
<evidence type="ECO:0000256" key="2">
    <source>
        <dbReference type="PIRSR" id="PIRSR000390-2"/>
    </source>
</evidence>
<dbReference type="OrthoDB" id="9810913at2"/>
<dbReference type="Gene3D" id="3.40.640.10">
    <property type="entry name" value="Type I PLP-dependent aspartate aminotransferase-like (Major domain)"/>
    <property type="match status" value="1"/>
</dbReference>
<dbReference type="InterPro" id="IPR015421">
    <property type="entry name" value="PyrdxlP-dep_Trfase_major"/>
</dbReference>
<dbReference type="InterPro" id="IPR015424">
    <property type="entry name" value="PyrdxlP-dep_Trfase"/>
</dbReference>
<dbReference type="EMBL" id="LSRS01000002">
    <property type="protein sequence ID" value="KAF1086099.1"/>
    <property type="molecule type" value="Genomic_DNA"/>
</dbReference>
<accession>A0A9D3AZN7</accession>
<keyword evidence="5" id="KW-1185">Reference proteome</keyword>
<sequence length="406" mass="44468">MSKLAYNGGEPVRTKPFPSWPYFAEDEIAAASAVLKSGLVNYWTGQEGRRFEEEFARFAGCRYAIALANGTLALELALYALGIGPGDEVIVTSRTFIASASCAVMRGALPLMADVDPVSQNITAQTVAAALTPRTRAIIAVHLAGWPCDMDPILALAQEHGLFVIEDCAQAHGATYKGRPVGSMGDAAAFSFCQDKIMTTGGEGGMLTTNNRDIWEKAWSFKDHGKSYEAVFHRQHPPGFRWLHESFGTNWRLTEMQAAIGRVALSKLPAWLKQRRSNAAQLNRRFSGIPALRVTIPPVTIEHAYYKYYVFIRPECLKDGWDRNRIMAAINAEGIPCLSGSCSEIYLEKAFARAGLCPPERLKTAKELGETALMFLIHPTLTEQDMEDVCLAVEKVCGAAIRASTA</sequence>
<feature type="modified residue" description="N6-(pyridoxal phosphate)lysine" evidence="2">
    <location>
        <position position="196"/>
    </location>
</feature>
<dbReference type="EC" id="2.6.1.87" evidence="4"/>
<dbReference type="PIRSF" id="PIRSF000390">
    <property type="entry name" value="PLP_StrS"/>
    <property type="match status" value="1"/>
</dbReference>
<proteinExistence type="inferred from homology"/>
<dbReference type="SUPFAM" id="SSF53383">
    <property type="entry name" value="PLP-dependent transferases"/>
    <property type="match status" value="1"/>
</dbReference>
<dbReference type="Proteomes" id="UP000798488">
    <property type="component" value="Unassembled WGS sequence"/>
</dbReference>
<keyword evidence="4" id="KW-0808">Transferase</keyword>
<evidence type="ECO:0000256" key="1">
    <source>
        <dbReference type="PIRSR" id="PIRSR000390-1"/>
    </source>
</evidence>
<comment type="similarity">
    <text evidence="3">Belongs to the DegT/DnrJ/EryC1 family.</text>
</comment>
<dbReference type="GO" id="GO:0099620">
    <property type="term" value="F:UDP-4-amino-4-deoxy-L-arabinose aminotransferase"/>
    <property type="evidence" value="ECO:0007669"/>
    <property type="project" value="UniProtKB-EC"/>
</dbReference>
<keyword evidence="4" id="KW-0032">Aminotransferase</keyword>
<organism evidence="4 5">
    <name type="scientific">Sporotomaculum syntrophicum</name>
    <dbReference type="NCBI Taxonomy" id="182264"/>
    <lineage>
        <taxon>Bacteria</taxon>
        <taxon>Bacillati</taxon>
        <taxon>Bacillota</taxon>
        <taxon>Clostridia</taxon>
        <taxon>Eubacteriales</taxon>
        <taxon>Desulfallaceae</taxon>
        <taxon>Sporotomaculum</taxon>
    </lineage>
</organism>
<dbReference type="GO" id="GO:0000271">
    <property type="term" value="P:polysaccharide biosynthetic process"/>
    <property type="evidence" value="ECO:0007669"/>
    <property type="project" value="TreeGrafter"/>
</dbReference>
<dbReference type="AlphaFoldDB" id="A0A9D3AZN7"/>
<dbReference type="GO" id="GO:0030170">
    <property type="term" value="F:pyridoxal phosphate binding"/>
    <property type="evidence" value="ECO:0007669"/>
    <property type="project" value="TreeGrafter"/>
</dbReference>
<reference evidence="4" key="1">
    <citation type="submission" date="2016-02" db="EMBL/GenBank/DDBJ databases">
        <title>Draft Genome Sequence of Sporotomaculum syntrophicum Strain FB, a Syntrophic Benzoate Degrader.</title>
        <authorList>
            <person name="Nobu M.K."/>
            <person name="Narihiro T."/>
            <person name="Qiu Y.-L."/>
            <person name="Ohashi A."/>
            <person name="Liu W.-T."/>
            <person name="Yuji S."/>
        </authorList>
    </citation>
    <scope>NUCLEOTIDE SEQUENCE</scope>
    <source>
        <strain evidence="4">FB</strain>
    </source>
</reference>
<dbReference type="InterPro" id="IPR000653">
    <property type="entry name" value="DegT/StrS_aminotransferase"/>
</dbReference>